<reference evidence="17 18" key="1">
    <citation type="submission" date="2018-06" db="EMBL/GenBank/DDBJ databases">
        <title>Streptacidiphilus pinicola sp. nov., isolated from pine grove soil.</title>
        <authorList>
            <person name="Roh S.G."/>
            <person name="Park S."/>
            <person name="Kim M.-K."/>
            <person name="Yun B.-R."/>
            <person name="Park J."/>
            <person name="Kim M.J."/>
            <person name="Kim Y.S."/>
            <person name="Kim S.B."/>
        </authorList>
    </citation>
    <scope>NUCLEOTIDE SEQUENCE [LARGE SCALE GENOMIC DNA]</scope>
    <source>
        <strain evidence="17 18">MMS16-CNU450</strain>
    </source>
</reference>
<keyword evidence="3" id="KW-0808">Transferase</keyword>
<evidence type="ECO:0000256" key="15">
    <source>
        <dbReference type="ARBA" id="ARBA00081350"/>
    </source>
</evidence>
<name>A0A2X0IMW9_9ACTN</name>
<dbReference type="Gene3D" id="3.60.40.10">
    <property type="entry name" value="PPM-type phosphatase domain"/>
    <property type="match status" value="1"/>
</dbReference>
<evidence type="ECO:0000256" key="8">
    <source>
        <dbReference type="ARBA" id="ARBA00022840"/>
    </source>
</evidence>
<dbReference type="SMART" id="SM00382">
    <property type="entry name" value="AAA"/>
    <property type="match status" value="1"/>
</dbReference>
<dbReference type="InterPro" id="IPR027417">
    <property type="entry name" value="P-loop_NTPase"/>
</dbReference>
<keyword evidence="9" id="KW-0460">Magnesium</keyword>
<evidence type="ECO:0000256" key="11">
    <source>
        <dbReference type="ARBA" id="ARBA00023211"/>
    </source>
</evidence>
<keyword evidence="10" id="KW-0904">Protein phosphatase</keyword>
<dbReference type="PANTHER" id="PTHR43790">
    <property type="entry name" value="CARBOHYDRATE TRANSPORT ATP-BINDING PROTEIN MG119-RELATED"/>
    <property type="match status" value="1"/>
</dbReference>
<dbReference type="OrthoDB" id="118142at2"/>
<dbReference type="EC" id="3.1.3.16" evidence="1"/>
<dbReference type="SUPFAM" id="SSF55874">
    <property type="entry name" value="ATPase domain of HSP90 chaperone/DNA topoisomerase II/histidine kinase"/>
    <property type="match status" value="1"/>
</dbReference>
<dbReference type="SMART" id="SM00331">
    <property type="entry name" value="PP2C_SIG"/>
    <property type="match status" value="1"/>
</dbReference>
<dbReference type="AlphaFoldDB" id="A0A2X0IMW9"/>
<accession>A0A2X0IMW9</accession>
<comment type="catalytic activity">
    <reaction evidence="12">
        <text>O-phospho-L-seryl-[protein] + H2O = L-seryl-[protein] + phosphate</text>
        <dbReference type="Rhea" id="RHEA:20629"/>
        <dbReference type="Rhea" id="RHEA-COMP:9863"/>
        <dbReference type="Rhea" id="RHEA-COMP:11604"/>
        <dbReference type="ChEBI" id="CHEBI:15377"/>
        <dbReference type="ChEBI" id="CHEBI:29999"/>
        <dbReference type="ChEBI" id="CHEBI:43474"/>
        <dbReference type="ChEBI" id="CHEBI:83421"/>
        <dbReference type="EC" id="3.1.3.16"/>
    </reaction>
</comment>
<organism evidence="17 18">
    <name type="scientific">Streptacidiphilus pinicola</name>
    <dbReference type="NCBI Taxonomy" id="2219663"/>
    <lineage>
        <taxon>Bacteria</taxon>
        <taxon>Bacillati</taxon>
        <taxon>Actinomycetota</taxon>
        <taxon>Actinomycetes</taxon>
        <taxon>Kitasatosporales</taxon>
        <taxon>Streptomycetaceae</taxon>
        <taxon>Streptacidiphilus</taxon>
    </lineage>
</organism>
<dbReference type="CDD" id="cd16936">
    <property type="entry name" value="HATPase_RsbW-like"/>
    <property type="match status" value="1"/>
</dbReference>
<evidence type="ECO:0000256" key="5">
    <source>
        <dbReference type="ARBA" id="ARBA00022741"/>
    </source>
</evidence>
<dbReference type="Gene3D" id="3.30.565.10">
    <property type="entry name" value="Histidine kinase-like ATPase, C-terminal domain"/>
    <property type="match status" value="1"/>
</dbReference>
<evidence type="ECO:0000313" key="18">
    <source>
        <dbReference type="Proteomes" id="UP000248889"/>
    </source>
</evidence>
<keyword evidence="7" id="KW-0378">Hydrolase</keyword>
<evidence type="ECO:0000256" key="2">
    <source>
        <dbReference type="ARBA" id="ARBA00022553"/>
    </source>
</evidence>
<keyword evidence="6" id="KW-0418">Kinase</keyword>
<protein>
    <recommendedName>
        <fullName evidence="1">protein-serine/threonine phosphatase</fullName>
        <ecNumber evidence="1">3.1.3.16</ecNumber>
    </recommendedName>
    <alternativeName>
        <fullName evidence="15">Protein-serine/threonine phosphatase</fullName>
    </alternativeName>
    <alternativeName>
        <fullName evidence="14">Serine/threonine-protein kinase</fullName>
    </alternativeName>
</protein>
<dbReference type="InterPro" id="IPR036890">
    <property type="entry name" value="HATPase_C_sf"/>
</dbReference>
<dbReference type="CDD" id="cd03216">
    <property type="entry name" value="ABC_Carb_Monos_I"/>
    <property type="match status" value="1"/>
</dbReference>
<sequence>MAESPLLSLRGVSKRFGAVRALVDVDLDVKAGQVVAVVGESGAGKSTLIRLMAGVQAPDTGTALWDGRPVDLRRPREVRRLGVAAVHQDPELCLNLDVISQLFLGRELRRFGLLNEVAMEQKARGLLDSLNVRIPNLRAPLAALTAAERQSVAIAMALIDDPALLLLDEPTAGLDPEQSSLVLDLVGRLRRNGRGIVLVSHNIDDVLEVADRVAVLRLGRNAGVFETRYASQEQIVSAVTGNQILAAALQRSLLPRDLPKLETLETAFRYLPAQAGAGGDWFDVIPLSGARIALVVGDVVGHGLSAAATMGRLRTAVHNVSYLNLPPGELLAHLDDLVSRLDEERGTAGSGSQNDIIGASCIYAVYDPVARQLAVARAGHVPPVVVHPDGRAEFADVPAGPPLGLGGMPFETVELPLPDGAGFLLYTDGLVERRDRDIDTGLDRLLLAVRQDHNASPDRLCDAVISALLPGDAAGEPPEDDVALLVARANGLPDDQVACFDVPADPAAVAEIRAAATRRLHHWMLDDLSFTTELILSELITNAIRYADGPITVRLLRARSLVCEVADASSTSPHVRYAATTDEGGRGLFLVAHLSERWGTRYT</sequence>
<evidence type="ECO:0000256" key="10">
    <source>
        <dbReference type="ARBA" id="ARBA00022912"/>
    </source>
</evidence>
<dbReference type="GO" id="GO:0016887">
    <property type="term" value="F:ATP hydrolysis activity"/>
    <property type="evidence" value="ECO:0007669"/>
    <property type="project" value="InterPro"/>
</dbReference>
<evidence type="ECO:0000256" key="9">
    <source>
        <dbReference type="ARBA" id="ARBA00022842"/>
    </source>
</evidence>
<dbReference type="PROSITE" id="PS50893">
    <property type="entry name" value="ABC_TRANSPORTER_2"/>
    <property type="match status" value="1"/>
</dbReference>
<feature type="domain" description="ABC transporter" evidence="16">
    <location>
        <begin position="7"/>
        <end position="243"/>
    </location>
</feature>
<evidence type="ECO:0000256" key="14">
    <source>
        <dbReference type="ARBA" id="ARBA00075117"/>
    </source>
</evidence>
<keyword evidence="18" id="KW-1185">Reference proteome</keyword>
<dbReference type="GO" id="GO:0046872">
    <property type="term" value="F:metal ion binding"/>
    <property type="evidence" value="ECO:0007669"/>
    <property type="project" value="UniProtKB-KW"/>
</dbReference>
<comment type="function">
    <text evidence="13">Primarily acts as an independent SigF regulator that is sensitive to the osmosensory signal, mediating the cross talk of PknD with the SigF regulon. Possesses both phosphatase and kinase activities. The kinase domain functions as a classic anti-sigma factor-like kinase to phosphorylate the anti-anti-sigma factor domain at the canonical regulatory site, and the phosphatase domain antagonizes this activity.</text>
</comment>
<proteinExistence type="predicted"/>
<dbReference type="Pfam" id="PF07228">
    <property type="entry name" value="SpoIIE"/>
    <property type="match status" value="1"/>
</dbReference>
<dbReference type="FunFam" id="3.60.40.10:FF:000005">
    <property type="entry name" value="Serine/threonine protein phosphatase"/>
    <property type="match status" value="1"/>
</dbReference>
<dbReference type="InterPro" id="IPR001932">
    <property type="entry name" value="PPM-type_phosphatase-like_dom"/>
</dbReference>
<dbReference type="EMBL" id="QKYN01000027">
    <property type="protein sequence ID" value="RAG86494.1"/>
    <property type="molecule type" value="Genomic_DNA"/>
</dbReference>
<evidence type="ECO:0000313" key="17">
    <source>
        <dbReference type="EMBL" id="RAG86494.1"/>
    </source>
</evidence>
<dbReference type="FunFam" id="3.30.565.10:FF:000028">
    <property type="entry name" value="PAS sensor protein"/>
    <property type="match status" value="1"/>
</dbReference>
<dbReference type="Gene3D" id="3.40.50.300">
    <property type="entry name" value="P-loop containing nucleotide triphosphate hydrolases"/>
    <property type="match status" value="1"/>
</dbReference>
<dbReference type="GO" id="GO:0005524">
    <property type="term" value="F:ATP binding"/>
    <property type="evidence" value="ECO:0007669"/>
    <property type="project" value="UniProtKB-KW"/>
</dbReference>
<dbReference type="SUPFAM" id="SSF52540">
    <property type="entry name" value="P-loop containing nucleoside triphosphate hydrolases"/>
    <property type="match status" value="1"/>
</dbReference>
<dbReference type="SUPFAM" id="SSF81606">
    <property type="entry name" value="PP2C-like"/>
    <property type="match status" value="1"/>
</dbReference>
<keyword evidence="11" id="KW-0464">Manganese</keyword>
<gene>
    <name evidence="17" type="ORF">DN069_06710</name>
</gene>
<dbReference type="Pfam" id="PF13581">
    <property type="entry name" value="HATPase_c_2"/>
    <property type="match status" value="1"/>
</dbReference>
<dbReference type="Proteomes" id="UP000248889">
    <property type="component" value="Unassembled WGS sequence"/>
</dbReference>
<comment type="caution">
    <text evidence="17">The sequence shown here is derived from an EMBL/GenBank/DDBJ whole genome shotgun (WGS) entry which is preliminary data.</text>
</comment>
<dbReference type="PANTHER" id="PTHR43790:SF8">
    <property type="entry name" value="SUGAR ABC TRANSPORTER ATP-BINDING PROTEIN"/>
    <property type="match status" value="1"/>
</dbReference>
<evidence type="ECO:0000256" key="1">
    <source>
        <dbReference type="ARBA" id="ARBA00013081"/>
    </source>
</evidence>
<dbReference type="InterPro" id="IPR003593">
    <property type="entry name" value="AAA+_ATPase"/>
</dbReference>
<dbReference type="GO" id="GO:0016301">
    <property type="term" value="F:kinase activity"/>
    <property type="evidence" value="ECO:0007669"/>
    <property type="project" value="UniProtKB-KW"/>
</dbReference>
<dbReference type="InterPro" id="IPR036457">
    <property type="entry name" value="PPM-type-like_dom_sf"/>
</dbReference>
<evidence type="ECO:0000256" key="12">
    <source>
        <dbReference type="ARBA" id="ARBA00047761"/>
    </source>
</evidence>
<evidence type="ECO:0000256" key="13">
    <source>
        <dbReference type="ARBA" id="ARBA00056274"/>
    </source>
</evidence>
<dbReference type="InterPro" id="IPR003439">
    <property type="entry name" value="ABC_transporter-like_ATP-bd"/>
</dbReference>
<evidence type="ECO:0000256" key="4">
    <source>
        <dbReference type="ARBA" id="ARBA00022723"/>
    </source>
</evidence>
<dbReference type="InterPro" id="IPR050107">
    <property type="entry name" value="ABC_carbohydrate_import_ATPase"/>
</dbReference>
<evidence type="ECO:0000256" key="3">
    <source>
        <dbReference type="ARBA" id="ARBA00022679"/>
    </source>
</evidence>
<evidence type="ECO:0000256" key="6">
    <source>
        <dbReference type="ARBA" id="ARBA00022777"/>
    </source>
</evidence>
<keyword evidence="2" id="KW-0597">Phosphoprotein</keyword>
<keyword evidence="4" id="KW-0479">Metal-binding</keyword>
<dbReference type="RefSeq" id="WP_116513674.1">
    <property type="nucleotide sequence ID" value="NZ_QKYN01000027.1"/>
</dbReference>
<evidence type="ECO:0000256" key="7">
    <source>
        <dbReference type="ARBA" id="ARBA00022801"/>
    </source>
</evidence>
<keyword evidence="8" id="KW-0067">ATP-binding</keyword>
<dbReference type="InterPro" id="IPR003594">
    <property type="entry name" value="HATPase_dom"/>
</dbReference>
<dbReference type="GO" id="GO:0004722">
    <property type="term" value="F:protein serine/threonine phosphatase activity"/>
    <property type="evidence" value="ECO:0007669"/>
    <property type="project" value="UniProtKB-EC"/>
</dbReference>
<keyword evidence="5" id="KW-0547">Nucleotide-binding</keyword>
<dbReference type="Pfam" id="PF00005">
    <property type="entry name" value="ABC_tran"/>
    <property type="match status" value="1"/>
</dbReference>
<evidence type="ECO:0000259" key="16">
    <source>
        <dbReference type="PROSITE" id="PS50893"/>
    </source>
</evidence>
<feature type="non-terminal residue" evidence="17">
    <location>
        <position position="603"/>
    </location>
</feature>